<protein>
    <recommendedName>
        <fullName evidence="3">RNA polymerase sigma-70 region 4 domain-containing protein</fullName>
    </recommendedName>
</protein>
<evidence type="ECO:0000313" key="2">
    <source>
        <dbReference type="Proteomes" id="UP000596049"/>
    </source>
</evidence>
<sequence length="35" mass="3956">MTYQEIADKLGYSYGYIRKVVSQGNKEVTTTLVKA</sequence>
<dbReference type="Proteomes" id="UP000596049">
    <property type="component" value="Chromosome"/>
</dbReference>
<organism evidence="1 2">
    <name type="scientific">Lysinibacillus agricola</name>
    <dbReference type="NCBI Taxonomy" id="2590012"/>
    <lineage>
        <taxon>Bacteria</taxon>
        <taxon>Bacillati</taxon>
        <taxon>Bacillota</taxon>
        <taxon>Bacilli</taxon>
        <taxon>Bacillales</taxon>
        <taxon>Bacillaceae</taxon>
        <taxon>Lysinibacillus</taxon>
    </lineage>
</organism>
<keyword evidence="2" id="KW-1185">Reference proteome</keyword>
<dbReference type="EMBL" id="CP067341">
    <property type="protein sequence ID" value="QQP14659.1"/>
    <property type="molecule type" value="Genomic_DNA"/>
</dbReference>
<accession>A0ABX7B2M2</accession>
<gene>
    <name evidence="1" type="ORF">FJQ98_12010</name>
</gene>
<name>A0ABX7B2M2_9BACI</name>
<reference evidence="1 2" key="1">
    <citation type="submission" date="2020-01" db="EMBL/GenBank/DDBJ databases">
        <authorList>
            <person name="Liu G."/>
            <person name="Liu B."/>
        </authorList>
    </citation>
    <scope>NUCLEOTIDE SEQUENCE [LARGE SCALE GENOMIC DNA]</scope>
    <source>
        <strain evidence="1 2">FJAT-51161</strain>
    </source>
</reference>
<evidence type="ECO:0000313" key="1">
    <source>
        <dbReference type="EMBL" id="QQP14659.1"/>
    </source>
</evidence>
<proteinExistence type="predicted"/>
<evidence type="ECO:0008006" key="3">
    <source>
        <dbReference type="Google" id="ProtNLM"/>
    </source>
</evidence>